<dbReference type="GO" id="GO:0005739">
    <property type="term" value="C:mitochondrion"/>
    <property type="evidence" value="ECO:0007669"/>
    <property type="project" value="TreeGrafter"/>
</dbReference>
<dbReference type="PANTHER" id="PTHR23152:SF4">
    <property type="entry name" value="2-OXOADIPATE DEHYDROGENASE COMPLEX COMPONENT E1"/>
    <property type="match status" value="1"/>
</dbReference>
<dbReference type="OrthoDB" id="413077at2759"/>
<name>X6N9R1_RETFI</name>
<dbReference type="SMART" id="SM00861">
    <property type="entry name" value="Transket_pyr"/>
    <property type="match status" value="1"/>
</dbReference>
<keyword evidence="3" id="KW-0560">Oxidoreductase</keyword>
<dbReference type="GO" id="GO:0030976">
    <property type="term" value="F:thiamine pyrophosphate binding"/>
    <property type="evidence" value="ECO:0007669"/>
    <property type="project" value="InterPro"/>
</dbReference>
<dbReference type="Pfam" id="PF02779">
    <property type="entry name" value="Transket_pyr"/>
    <property type="match status" value="1"/>
</dbReference>
<feature type="domain" description="Transketolase-like pyrimidine-binding" evidence="5">
    <location>
        <begin position="621"/>
        <end position="834"/>
    </location>
</feature>
<comment type="similarity">
    <text evidence="2">Belongs to the alpha-ketoglutarate dehydrogenase family.</text>
</comment>
<dbReference type="InterPro" id="IPR001017">
    <property type="entry name" value="DH_E1"/>
</dbReference>
<dbReference type="Pfam" id="PF16870">
    <property type="entry name" value="OxoGdeHyase_C"/>
    <property type="match status" value="1"/>
</dbReference>
<dbReference type="PIRSF" id="PIRSF000157">
    <property type="entry name" value="Oxoglu_dh_E1"/>
    <property type="match status" value="1"/>
</dbReference>
<evidence type="ECO:0000313" key="7">
    <source>
        <dbReference type="Proteomes" id="UP000023152"/>
    </source>
</evidence>
<dbReference type="GO" id="GO:0045252">
    <property type="term" value="C:oxoglutarate dehydrogenase complex"/>
    <property type="evidence" value="ECO:0007669"/>
    <property type="project" value="TreeGrafter"/>
</dbReference>
<gene>
    <name evidence="6" type="ORF">RFI_15167</name>
</gene>
<protein>
    <recommendedName>
        <fullName evidence="5">Transketolase-like pyrimidine-binding domain-containing protein</fullName>
    </recommendedName>
</protein>
<reference evidence="6 7" key="1">
    <citation type="journal article" date="2013" name="Curr. Biol.">
        <title>The Genome of the Foraminiferan Reticulomyxa filosa.</title>
        <authorList>
            <person name="Glockner G."/>
            <person name="Hulsmann N."/>
            <person name="Schleicher M."/>
            <person name="Noegel A.A."/>
            <person name="Eichinger L."/>
            <person name="Gallinger C."/>
            <person name="Pawlowski J."/>
            <person name="Sierra R."/>
            <person name="Euteneuer U."/>
            <person name="Pillet L."/>
            <person name="Moustafa A."/>
            <person name="Platzer M."/>
            <person name="Groth M."/>
            <person name="Szafranski K."/>
            <person name="Schliwa M."/>
        </authorList>
    </citation>
    <scope>NUCLEOTIDE SEQUENCE [LARGE SCALE GENOMIC DNA]</scope>
</reference>
<comment type="cofactor">
    <cofactor evidence="1">
        <name>thiamine diphosphate</name>
        <dbReference type="ChEBI" id="CHEBI:58937"/>
    </cofactor>
</comment>
<evidence type="ECO:0000256" key="1">
    <source>
        <dbReference type="ARBA" id="ARBA00001964"/>
    </source>
</evidence>
<dbReference type="EMBL" id="ASPP01011090">
    <property type="protein sequence ID" value="ETO22037.1"/>
    <property type="molecule type" value="Genomic_DNA"/>
</dbReference>
<dbReference type="Gene3D" id="3.40.50.970">
    <property type="match status" value="2"/>
</dbReference>
<comment type="caution">
    <text evidence="6">The sequence shown here is derived from an EMBL/GenBank/DDBJ whole genome shotgun (WGS) entry which is preliminary data.</text>
</comment>
<dbReference type="InterPro" id="IPR005475">
    <property type="entry name" value="Transketolase-like_Pyr-bd"/>
</dbReference>
<dbReference type="GO" id="GO:0006099">
    <property type="term" value="P:tricarboxylic acid cycle"/>
    <property type="evidence" value="ECO:0007669"/>
    <property type="project" value="TreeGrafter"/>
</dbReference>
<dbReference type="Gene3D" id="1.10.287.1150">
    <property type="entry name" value="TPP helical domain"/>
    <property type="match status" value="1"/>
</dbReference>
<feature type="non-terminal residue" evidence="6">
    <location>
        <position position="1"/>
    </location>
</feature>
<evidence type="ECO:0000256" key="2">
    <source>
        <dbReference type="ARBA" id="ARBA00006936"/>
    </source>
</evidence>
<dbReference type="FunFam" id="3.40.50.12470:FF:000003">
    <property type="entry name" value="2-oxoglutarate dehydrogenase E1 component"/>
    <property type="match status" value="1"/>
</dbReference>
<dbReference type="SUPFAM" id="SSF52518">
    <property type="entry name" value="Thiamin diphosphate-binding fold (THDP-binding)"/>
    <property type="match status" value="2"/>
</dbReference>
<dbReference type="InterPro" id="IPR029061">
    <property type="entry name" value="THDP-binding"/>
</dbReference>
<evidence type="ECO:0000256" key="4">
    <source>
        <dbReference type="ARBA" id="ARBA00023052"/>
    </source>
</evidence>
<dbReference type="Pfam" id="PF00676">
    <property type="entry name" value="E1_dh"/>
    <property type="match status" value="1"/>
</dbReference>
<dbReference type="CDD" id="cd02016">
    <property type="entry name" value="TPP_E1_OGDC_like"/>
    <property type="match status" value="1"/>
</dbReference>
<keyword evidence="7" id="KW-1185">Reference proteome</keyword>
<dbReference type="InterPro" id="IPR042179">
    <property type="entry name" value="KGD_C_sf"/>
</dbReference>
<dbReference type="Gene3D" id="3.40.50.12470">
    <property type="match status" value="1"/>
</dbReference>
<proteinExistence type="inferred from homology"/>
<dbReference type="Proteomes" id="UP000023152">
    <property type="component" value="Unassembled WGS sequence"/>
</dbReference>
<keyword evidence="4" id="KW-0786">Thiamine pyrophosphate</keyword>
<evidence type="ECO:0000256" key="3">
    <source>
        <dbReference type="ARBA" id="ARBA00023002"/>
    </source>
</evidence>
<sequence>VFIVSPPFFFFFFLKKKIEMTIANKTCFMTDYHVTFPVLFICLCVRIEIEAWGFTQQDLDRKIYVGQHTQFLSLMGNTDGWVTLRNVTKRLQAVYCGSIGFQYMHIANSQKNNYLRALIERDTSKFTKQEKIRILDRLIWATELEVLFFFLKKKKKETMNKQKKKFLDVKFERQKRFGIIGSEAMVPLLKEIIDEGARLGVSDFVIGMPHRGRLTTLCTVMRKPLERILYEFREKALPWTEVGDSGDVKYHLGYSTDRYTPDEIKVHLSLVPNPSHLEAVNAVCMGKTKAKQHYKKDLHQTKTYREHILCFTYYLCNSMITQFFFFCCPVATYVCTCTLQSIRKLICTTYVYTYVYTHNPIRTYMYTYMQRIYFLLMHGDAAFAGQGNVYESMSLTELPNYTTGGVVHVIVNNQIGFTTDPSAGRSSPYCTDVGRAIAAPIFHVNGDDVEAVVRCARLAVRYRQTFQTDAIVDMVCFRRYGHNEGDEPAFTQPFMYRVIDEKMKRNDTVLEKYKAKLLKEGVVTEEVIQQMQERIVGILQDSYDKAITYEEHNAPDWLEKNWKGILGSHIQGKETSTAVTPETINKIAVALTSLPQDFNIHKRLQSILEKRKKSLEEGKGIDWGTGEALAFGSLQLEGFNIRLSGQDSERGTFSQRHSVFHEQKNISATHTARYLQLCHIPGATGEFQVSNSNLSELAVLGFEYGYSTEHPRSLVLWEAQFGDFANGAQVVFDQFVSSAETKWLRFSGLVCLLPHGYEAGGSEHSSARMERFLQCCDDDPDTLLLDSVQQLQSINWQIVNCTTPANYFHVLRRQMHRNFRKPLIVFTPKFGLRHPLTGSTLKEFCGDSKFERLIPDDGRGLQNGLAQDENIQRVIFCSGKIWIHLLDHRVKSTEKSGYLKNIALVRLEQIAPFPYDLVQEQLKKYPNAELVWAQEEPKNMGAWHYVFPRFATAAKGITNKLPVKKFLFTYNFICSKKTTLFQINTAVDLSSWCCNSSQWIPTTRQAAATRTYYDMLRDG</sequence>
<dbReference type="InterPro" id="IPR031717">
    <property type="entry name" value="ODO-1/KGD_C"/>
</dbReference>
<evidence type="ECO:0000259" key="5">
    <source>
        <dbReference type="SMART" id="SM00861"/>
    </source>
</evidence>
<dbReference type="AlphaFoldDB" id="X6N9R1"/>
<organism evidence="6 7">
    <name type="scientific">Reticulomyxa filosa</name>
    <dbReference type="NCBI Taxonomy" id="46433"/>
    <lineage>
        <taxon>Eukaryota</taxon>
        <taxon>Sar</taxon>
        <taxon>Rhizaria</taxon>
        <taxon>Retaria</taxon>
        <taxon>Foraminifera</taxon>
        <taxon>Monothalamids</taxon>
        <taxon>Reticulomyxidae</taxon>
        <taxon>Reticulomyxa</taxon>
    </lineage>
</organism>
<dbReference type="GO" id="GO:0004591">
    <property type="term" value="F:oxoglutarate dehydrogenase (succinyl-transferring) activity"/>
    <property type="evidence" value="ECO:0007669"/>
    <property type="project" value="TreeGrafter"/>
</dbReference>
<dbReference type="OMA" id="RDSYCRT"/>
<dbReference type="Gene3D" id="3.40.50.11610">
    <property type="entry name" value="Multifunctional 2-oxoglutarate metabolism enzyme, C-terminal domain"/>
    <property type="match status" value="1"/>
</dbReference>
<dbReference type="PANTHER" id="PTHR23152">
    <property type="entry name" value="2-OXOGLUTARATE DEHYDROGENASE"/>
    <property type="match status" value="1"/>
</dbReference>
<dbReference type="InterPro" id="IPR011603">
    <property type="entry name" value="2oxoglutarate_DH_E1"/>
</dbReference>
<accession>X6N9R1</accession>
<evidence type="ECO:0000313" key="6">
    <source>
        <dbReference type="EMBL" id="ETO22037.1"/>
    </source>
</evidence>